<comment type="cofactor">
    <cofactor evidence="2">
        <name>Zn(2+)</name>
        <dbReference type="ChEBI" id="CHEBI:29105"/>
    </cofactor>
</comment>
<dbReference type="InterPro" id="IPR006293">
    <property type="entry name" value="DNA_helicase_ATP-dep_RecQ_bac"/>
</dbReference>
<keyword evidence="5" id="KW-0547">Nucleotide-binding</keyword>
<keyword evidence="13" id="KW-0234">DNA repair</keyword>
<dbReference type="GO" id="GO:0005524">
    <property type="term" value="F:ATP binding"/>
    <property type="evidence" value="ECO:0007669"/>
    <property type="project" value="UniProtKB-KW"/>
</dbReference>
<dbReference type="InterPro" id="IPR004589">
    <property type="entry name" value="DNA_helicase_ATP-dep_RecQ"/>
</dbReference>
<keyword evidence="12" id="KW-0233">DNA recombination</keyword>
<evidence type="ECO:0000259" key="19">
    <source>
        <dbReference type="PROSITE" id="PS51194"/>
    </source>
</evidence>
<dbReference type="InterPro" id="IPR001650">
    <property type="entry name" value="Helicase_C-like"/>
</dbReference>
<dbReference type="PROSITE" id="PS50967">
    <property type="entry name" value="HRDC"/>
    <property type="match status" value="1"/>
</dbReference>
<keyword evidence="11" id="KW-0238">DNA-binding</keyword>
<dbReference type="Pfam" id="PF00570">
    <property type="entry name" value="HRDC"/>
    <property type="match status" value="1"/>
</dbReference>
<dbReference type="GO" id="GO:0006260">
    <property type="term" value="P:DNA replication"/>
    <property type="evidence" value="ECO:0007669"/>
    <property type="project" value="InterPro"/>
</dbReference>
<dbReference type="Gene3D" id="1.10.150.80">
    <property type="entry name" value="HRDC domain"/>
    <property type="match status" value="1"/>
</dbReference>
<dbReference type="SUPFAM" id="SSF47819">
    <property type="entry name" value="HRDC-like"/>
    <property type="match status" value="1"/>
</dbReference>
<dbReference type="GO" id="GO:0046872">
    <property type="term" value="F:metal ion binding"/>
    <property type="evidence" value="ECO:0007669"/>
    <property type="project" value="UniProtKB-KW"/>
</dbReference>
<evidence type="ECO:0000256" key="2">
    <source>
        <dbReference type="ARBA" id="ARBA00001947"/>
    </source>
</evidence>
<dbReference type="CDD" id="cd17920">
    <property type="entry name" value="DEXHc_RecQ"/>
    <property type="match status" value="1"/>
</dbReference>
<dbReference type="PANTHER" id="PTHR13710">
    <property type="entry name" value="DNA HELICASE RECQ FAMILY MEMBER"/>
    <property type="match status" value="1"/>
</dbReference>
<dbReference type="EC" id="5.6.2.4" evidence="16"/>
<dbReference type="SMART" id="SM00956">
    <property type="entry name" value="RQC"/>
    <property type="match status" value="1"/>
</dbReference>
<dbReference type="GO" id="GO:0030894">
    <property type="term" value="C:replisome"/>
    <property type="evidence" value="ECO:0007669"/>
    <property type="project" value="TreeGrafter"/>
</dbReference>
<dbReference type="EMBL" id="JACHGJ010000015">
    <property type="protein sequence ID" value="MBB6482663.1"/>
    <property type="molecule type" value="Genomic_DNA"/>
</dbReference>
<comment type="cofactor">
    <cofactor evidence="1">
        <name>Mg(2+)</name>
        <dbReference type="ChEBI" id="CHEBI:18420"/>
    </cofactor>
</comment>
<dbReference type="InterPro" id="IPR032284">
    <property type="entry name" value="RecQ_Zn-bd"/>
</dbReference>
<dbReference type="InterPro" id="IPR002121">
    <property type="entry name" value="HRDC_dom"/>
</dbReference>
<dbReference type="InterPro" id="IPR011545">
    <property type="entry name" value="DEAD/DEAH_box_helicase_dom"/>
</dbReference>
<feature type="domain" description="HRDC" evidence="17">
    <location>
        <begin position="518"/>
        <end position="594"/>
    </location>
</feature>
<keyword evidence="6" id="KW-0227">DNA damage</keyword>
<dbReference type="InterPro" id="IPR014001">
    <property type="entry name" value="Helicase_ATP-bd"/>
</dbReference>
<evidence type="ECO:0000313" key="20">
    <source>
        <dbReference type="EMBL" id="MBB6482663.1"/>
    </source>
</evidence>
<dbReference type="FunFam" id="1.10.150.80:FF:000002">
    <property type="entry name" value="ATP-dependent DNA helicase RecQ"/>
    <property type="match status" value="1"/>
</dbReference>
<comment type="catalytic activity">
    <reaction evidence="15">
        <text>Couples ATP hydrolysis with the unwinding of duplex DNA by translocating in the 3'-5' direction.</text>
        <dbReference type="EC" id="5.6.2.4"/>
    </reaction>
</comment>
<evidence type="ECO:0000256" key="12">
    <source>
        <dbReference type="ARBA" id="ARBA00023172"/>
    </source>
</evidence>
<evidence type="ECO:0000313" key="21">
    <source>
        <dbReference type="Proteomes" id="UP000587760"/>
    </source>
</evidence>
<gene>
    <name evidence="20" type="ORF">HNR50_004368</name>
</gene>
<dbReference type="Pfam" id="PF16124">
    <property type="entry name" value="RecQ_Zn_bind"/>
    <property type="match status" value="1"/>
</dbReference>
<evidence type="ECO:0000256" key="11">
    <source>
        <dbReference type="ARBA" id="ARBA00023125"/>
    </source>
</evidence>
<evidence type="ECO:0000256" key="14">
    <source>
        <dbReference type="ARBA" id="ARBA00023235"/>
    </source>
</evidence>
<keyword evidence="9" id="KW-0862">Zinc</keyword>
<dbReference type="SMART" id="SM00341">
    <property type="entry name" value="HRDC"/>
    <property type="match status" value="1"/>
</dbReference>
<dbReference type="CDD" id="cd18794">
    <property type="entry name" value="SF2_C_RecQ"/>
    <property type="match status" value="1"/>
</dbReference>
<evidence type="ECO:0000259" key="18">
    <source>
        <dbReference type="PROSITE" id="PS51192"/>
    </source>
</evidence>
<dbReference type="PANTHER" id="PTHR13710:SF105">
    <property type="entry name" value="ATP-DEPENDENT DNA HELICASE Q1"/>
    <property type="match status" value="1"/>
</dbReference>
<keyword evidence="21" id="KW-1185">Reference proteome</keyword>
<dbReference type="RefSeq" id="WP_184748899.1">
    <property type="nucleotide sequence ID" value="NZ_JACHGJ010000015.1"/>
</dbReference>
<dbReference type="GO" id="GO:0043590">
    <property type="term" value="C:bacterial nucleoid"/>
    <property type="evidence" value="ECO:0007669"/>
    <property type="project" value="TreeGrafter"/>
</dbReference>
<evidence type="ECO:0000259" key="17">
    <source>
        <dbReference type="PROSITE" id="PS50967"/>
    </source>
</evidence>
<dbReference type="NCBIfam" id="TIGR00614">
    <property type="entry name" value="recQ_fam"/>
    <property type="match status" value="1"/>
</dbReference>
<evidence type="ECO:0000256" key="8">
    <source>
        <dbReference type="ARBA" id="ARBA00022806"/>
    </source>
</evidence>
<dbReference type="SUPFAM" id="SSF52540">
    <property type="entry name" value="P-loop containing nucleoside triphosphate hydrolases"/>
    <property type="match status" value="1"/>
</dbReference>
<dbReference type="GO" id="GO:0003677">
    <property type="term" value="F:DNA binding"/>
    <property type="evidence" value="ECO:0007669"/>
    <property type="project" value="UniProtKB-KW"/>
</dbReference>
<dbReference type="PROSITE" id="PS51194">
    <property type="entry name" value="HELICASE_CTER"/>
    <property type="match status" value="1"/>
</dbReference>
<dbReference type="InterPro" id="IPR036390">
    <property type="entry name" value="WH_DNA-bd_sf"/>
</dbReference>
<dbReference type="GO" id="GO:0009432">
    <property type="term" value="P:SOS response"/>
    <property type="evidence" value="ECO:0007669"/>
    <property type="project" value="UniProtKB-UniRule"/>
</dbReference>
<keyword evidence="8 20" id="KW-0347">Helicase</keyword>
<proteinExistence type="inferred from homology"/>
<dbReference type="SMART" id="SM00490">
    <property type="entry name" value="HELICc"/>
    <property type="match status" value="1"/>
</dbReference>
<comment type="caution">
    <text evidence="20">The sequence shown here is derived from an EMBL/GenBank/DDBJ whole genome shotgun (WGS) entry which is preliminary data.</text>
</comment>
<evidence type="ECO:0000256" key="4">
    <source>
        <dbReference type="ARBA" id="ARBA00022723"/>
    </source>
</evidence>
<evidence type="ECO:0000256" key="5">
    <source>
        <dbReference type="ARBA" id="ARBA00022741"/>
    </source>
</evidence>
<dbReference type="InterPro" id="IPR044876">
    <property type="entry name" value="HRDC_dom_sf"/>
</dbReference>
<keyword evidence="14" id="KW-0413">Isomerase</keyword>
<keyword evidence="4" id="KW-0479">Metal-binding</keyword>
<dbReference type="AlphaFoldDB" id="A0A841RF99"/>
<dbReference type="InterPro" id="IPR018982">
    <property type="entry name" value="RQC_domain"/>
</dbReference>
<keyword evidence="7 20" id="KW-0378">Hydrolase</keyword>
<protein>
    <recommendedName>
        <fullName evidence="16">DNA helicase RecQ</fullName>
        <ecNumber evidence="16">5.6.2.4</ecNumber>
    </recommendedName>
</protein>
<dbReference type="InterPro" id="IPR036388">
    <property type="entry name" value="WH-like_DNA-bd_sf"/>
</dbReference>
<dbReference type="GO" id="GO:0009378">
    <property type="term" value="F:four-way junction helicase activity"/>
    <property type="evidence" value="ECO:0007669"/>
    <property type="project" value="TreeGrafter"/>
</dbReference>
<feature type="domain" description="Helicase ATP-binding" evidence="18">
    <location>
        <begin position="25"/>
        <end position="193"/>
    </location>
</feature>
<evidence type="ECO:0000256" key="15">
    <source>
        <dbReference type="ARBA" id="ARBA00034617"/>
    </source>
</evidence>
<dbReference type="Pfam" id="PF09382">
    <property type="entry name" value="RQC"/>
    <property type="match status" value="1"/>
</dbReference>
<dbReference type="GO" id="GO:0016787">
    <property type="term" value="F:hydrolase activity"/>
    <property type="evidence" value="ECO:0007669"/>
    <property type="project" value="UniProtKB-KW"/>
</dbReference>
<organism evidence="20 21">
    <name type="scientific">Spirochaeta isovalerica</name>
    <dbReference type="NCBI Taxonomy" id="150"/>
    <lineage>
        <taxon>Bacteria</taxon>
        <taxon>Pseudomonadati</taxon>
        <taxon>Spirochaetota</taxon>
        <taxon>Spirochaetia</taxon>
        <taxon>Spirochaetales</taxon>
        <taxon>Spirochaetaceae</taxon>
        <taxon>Spirochaeta</taxon>
    </lineage>
</organism>
<dbReference type="Pfam" id="PF00270">
    <property type="entry name" value="DEAD"/>
    <property type="match status" value="1"/>
</dbReference>
<evidence type="ECO:0000256" key="13">
    <source>
        <dbReference type="ARBA" id="ARBA00023204"/>
    </source>
</evidence>
<dbReference type="PROSITE" id="PS51192">
    <property type="entry name" value="HELICASE_ATP_BIND_1"/>
    <property type="match status" value="1"/>
</dbReference>
<dbReference type="Proteomes" id="UP000587760">
    <property type="component" value="Unassembled WGS sequence"/>
</dbReference>
<dbReference type="SUPFAM" id="SSF46785">
    <property type="entry name" value="Winged helix' DNA-binding domain"/>
    <property type="match status" value="1"/>
</dbReference>
<keyword evidence="10" id="KW-0067">ATP-binding</keyword>
<dbReference type="GO" id="GO:0006281">
    <property type="term" value="P:DNA repair"/>
    <property type="evidence" value="ECO:0007669"/>
    <property type="project" value="UniProtKB-KW"/>
</dbReference>
<dbReference type="InterPro" id="IPR010997">
    <property type="entry name" value="HRDC-like_sf"/>
</dbReference>
<comment type="similarity">
    <text evidence="3">Belongs to the helicase family. RecQ subfamily.</text>
</comment>
<evidence type="ECO:0000256" key="16">
    <source>
        <dbReference type="NCBIfam" id="TIGR01389"/>
    </source>
</evidence>
<evidence type="ECO:0000256" key="3">
    <source>
        <dbReference type="ARBA" id="ARBA00005446"/>
    </source>
</evidence>
<sequence length="594" mass="67127">MKKPEAALKKIFGFKKFRPYQKEIITNILEGRDVFASLPTGGGKSICYQLPALLFEGITIVMSPLVALMKDQVDGARAYGIEAYCLNSSLSPMETADVYQALEAGKAKLLYISPERFAIDGFSENLKKFNVSFVAVDEAHCVSEWGHDFRPDYLSLSRIREFFPGSVIAAFTATATLKVQEDIIGLLKMRDPFLVRASFDRKELYYRIVPKNGANRQIYEFIRKRKKQSGIVYRLSRADVEKTAAYLSEKGIKALPYHAGLASKTREKNQDLFNRDEVDVVIATIAFGMGIDKSNIRFVVHGDLPKSVEGYYQETGRAGRDGLPSECLLLYSAGDIAKIHYFIDKISDENEKVRANRNLNNISNLASINVCRRKQILEYFNESYEGNCGACDICNGEAEQVDGTVDAQKVLSAIVRSGQRFGIGQIIDIVRGADTEKIRKFGHNELKTWGVGKDKSKVWWSSIVNELLGQKHIYRDPDSFNALKLNESGGDILYGRAGFSVLMKKEKEPEKKLNFREVDFDEELFSRLRDVRALIAKENKIPPYIVFSDKTLKEMSHLKPDDRSAMLRVSGVGERKMDQYGHKFLAEIRSYLGY</sequence>
<feature type="domain" description="Helicase C-terminal" evidence="19">
    <location>
        <begin position="214"/>
        <end position="363"/>
    </location>
</feature>
<accession>A0A841RF99</accession>
<evidence type="ECO:0000256" key="6">
    <source>
        <dbReference type="ARBA" id="ARBA00022763"/>
    </source>
</evidence>
<evidence type="ECO:0000256" key="9">
    <source>
        <dbReference type="ARBA" id="ARBA00022833"/>
    </source>
</evidence>
<evidence type="ECO:0000256" key="1">
    <source>
        <dbReference type="ARBA" id="ARBA00001946"/>
    </source>
</evidence>
<dbReference type="GO" id="GO:0043138">
    <property type="term" value="F:3'-5' DNA helicase activity"/>
    <property type="evidence" value="ECO:0007669"/>
    <property type="project" value="UniProtKB-EC"/>
</dbReference>
<dbReference type="InterPro" id="IPR027417">
    <property type="entry name" value="P-loop_NTPase"/>
</dbReference>
<dbReference type="GO" id="GO:0005737">
    <property type="term" value="C:cytoplasm"/>
    <property type="evidence" value="ECO:0007669"/>
    <property type="project" value="TreeGrafter"/>
</dbReference>
<dbReference type="SMART" id="SM00487">
    <property type="entry name" value="DEXDc"/>
    <property type="match status" value="1"/>
</dbReference>
<dbReference type="FunFam" id="3.40.50.300:FF:000296">
    <property type="entry name" value="ATP-dependent DNA helicase RecQ"/>
    <property type="match status" value="1"/>
</dbReference>
<dbReference type="Gene3D" id="3.40.50.300">
    <property type="entry name" value="P-loop containing nucleotide triphosphate hydrolases"/>
    <property type="match status" value="2"/>
</dbReference>
<dbReference type="NCBIfam" id="TIGR01389">
    <property type="entry name" value="recQ"/>
    <property type="match status" value="1"/>
</dbReference>
<dbReference type="Pfam" id="PF00271">
    <property type="entry name" value="Helicase_C"/>
    <property type="match status" value="1"/>
</dbReference>
<reference evidence="20 21" key="1">
    <citation type="submission" date="2020-08" db="EMBL/GenBank/DDBJ databases">
        <title>Genomic Encyclopedia of Type Strains, Phase IV (KMG-IV): sequencing the most valuable type-strain genomes for metagenomic binning, comparative biology and taxonomic classification.</title>
        <authorList>
            <person name="Goeker M."/>
        </authorList>
    </citation>
    <scope>NUCLEOTIDE SEQUENCE [LARGE SCALE GENOMIC DNA]</scope>
    <source>
        <strain evidence="20 21">DSM 2461</strain>
    </source>
</reference>
<dbReference type="FunFam" id="3.40.50.300:FF:000156">
    <property type="entry name" value="ATP-dependent DNA helicase recQ"/>
    <property type="match status" value="1"/>
</dbReference>
<name>A0A841RF99_9SPIO</name>
<evidence type="ECO:0000256" key="10">
    <source>
        <dbReference type="ARBA" id="ARBA00022840"/>
    </source>
</evidence>
<evidence type="ECO:0000256" key="7">
    <source>
        <dbReference type="ARBA" id="ARBA00022801"/>
    </source>
</evidence>
<dbReference type="GO" id="GO:0006310">
    <property type="term" value="P:DNA recombination"/>
    <property type="evidence" value="ECO:0007669"/>
    <property type="project" value="UniProtKB-UniRule"/>
</dbReference>
<dbReference type="Gene3D" id="1.10.10.10">
    <property type="entry name" value="Winged helix-like DNA-binding domain superfamily/Winged helix DNA-binding domain"/>
    <property type="match status" value="1"/>
</dbReference>